<accession>A0ABN8HQD1</accession>
<evidence type="ECO:0000313" key="1">
    <source>
        <dbReference type="EMBL" id="CAH2035148.1"/>
    </source>
</evidence>
<name>A0ABN8HQD1_9NEOP</name>
<protein>
    <submittedName>
        <fullName evidence="1">Uncharacterized protein</fullName>
    </submittedName>
</protein>
<proteinExistence type="predicted"/>
<sequence length="72" mass="7809">MSVAQGLVASSSQAKGEIVIEVPKYEMNCAQPKETESIEMELKIAYVNPSSGHVCSPATAVQWRLHALVTTY</sequence>
<dbReference type="Proteomes" id="UP000837857">
    <property type="component" value="Chromosome 1"/>
</dbReference>
<keyword evidence="2" id="KW-1185">Reference proteome</keyword>
<gene>
    <name evidence="1" type="ORF">IPOD504_LOCUS434</name>
</gene>
<reference evidence="1" key="1">
    <citation type="submission" date="2022-03" db="EMBL/GenBank/DDBJ databases">
        <authorList>
            <person name="Martin H S."/>
        </authorList>
    </citation>
    <scope>NUCLEOTIDE SEQUENCE</scope>
</reference>
<dbReference type="EMBL" id="OW152813">
    <property type="protein sequence ID" value="CAH2035148.1"/>
    <property type="molecule type" value="Genomic_DNA"/>
</dbReference>
<feature type="non-terminal residue" evidence="1">
    <location>
        <position position="72"/>
    </location>
</feature>
<organism evidence="1 2">
    <name type="scientific">Iphiclides podalirius</name>
    <name type="common">scarce swallowtail</name>
    <dbReference type="NCBI Taxonomy" id="110791"/>
    <lineage>
        <taxon>Eukaryota</taxon>
        <taxon>Metazoa</taxon>
        <taxon>Ecdysozoa</taxon>
        <taxon>Arthropoda</taxon>
        <taxon>Hexapoda</taxon>
        <taxon>Insecta</taxon>
        <taxon>Pterygota</taxon>
        <taxon>Neoptera</taxon>
        <taxon>Endopterygota</taxon>
        <taxon>Lepidoptera</taxon>
        <taxon>Glossata</taxon>
        <taxon>Ditrysia</taxon>
        <taxon>Papilionoidea</taxon>
        <taxon>Papilionidae</taxon>
        <taxon>Papilioninae</taxon>
        <taxon>Iphiclides</taxon>
    </lineage>
</organism>
<evidence type="ECO:0000313" key="2">
    <source>
        <dbReference type="Proteomes" id="UP000837857"/>
    </source>
</evidence>